<keyword evidence="10" id="KW-1185">Reference proteome</keyword>
<evidence type="ECO:0000256" key="4">
    <source>
        <dbReference type="ARBA" id="ARBA00022884"/>
    </source>
</evidence>
<dbReference type="Pfam" id="PF00270">
    <property type="entry name" value="DEAD"/>
    <property type="match status" value="2"/>
</dbReference>
<dbReference type="CDD" id="cd17956">
    <property type="entry name" value="DEADc_DDX51"/>
    <property type="match status" value="1"/>
</dbReference>
<keyword evidence="4 5" id="KW-0694">RNA-binding</keyword>
<feature type="region of interest" description="Disordered" evidence="6">
    <location>
        <begin position="1"/>
        <end position="163"/>
    </location>
</feature>
<evidence type="ECO:0000313" key="10">
    <source>
        <dbReference type="Proteomes" id="UP001334248"/>
    </source>
</evidence>
<keyword evidence="5 9" id="KW-0347">Helicase</keyword>
<comment type="similarity">
    <text evidence="5">Belongs to the DEAD box helicase family.</text>
</comment>
<dbReference type="EMBL" id="JAVHJV010000002">
    <property type="protein sequence ID" value="KAK5945615.1"/>
    <property type="molecule type" value="Genomic_DNA"/>
</dbReference>
<dbReference type="PANTHER" id="PTHR24031">
    <property type="entry name" value="RNA HELICASE"/>
    <property type="match status" value="1"/>
</dbReference>
<feature type="compositionally biased region" description="Acidic residues" evidence="6">
    <location>
        <begin position="110"/>
        <end position="121"/>
    </location>
</feature>
<evidence type="ECO:0000259" key="7">
    <source>
        <dbReference type="PROSITE" id="PS51192"/>
    </source>
</evidence>
<dbReference type="GeneID" id="89996269"/>
<evidence type="ECO:0000256" key="2">
    <source>
        <dbReference type="ARBA" id="ARBA00022801"/>
    </source>
</evidence>
<feature type="domain" description="Helicase ATP-binding" evidence="7">
    <location>
        <begin position="244"/>
        <end position="486"/>
    </location>
</feature>
<dbReference type="InterPro" id="IPR027417">
    <property type="entry name" value="P-loop_NTPase"/>
</dbReference>
<evidence type="ECO:0000256" key="3">
    <source>
        <dbReference type="ARBA" id="ARBA00022840"/>
    </source>
</evidence>
<dbReference type="Pfam" id="PF00271">
    <property type="entry name" value="Helicase_C"/>
    <property type="match status" value="1"/>
</dbReference>
<feature type="region of interest" description="Disordered" evidence="6">
    <location>
        <begin position="559"/>
        <end position="648"/>
    </location>
</feature>
<sequence>MSQFYARYIPLSAPKASSEDSRSSLKRLNTLKPPSESKKRKLEQERAGKSQNSKHDADEIAQRRDQESVEQTKSRDRGAEKERHERKKSRQERANGAVTKHEEPTAVAQDQDDGVGVENDADISSRHSKVLSRFSKSKERASRHPPTTPDEEQQPPLNHIHPDRTNIVHDLKPIPQPAVSIPERPIPTYSTAPDWLKNPLTVKHNEQRKFEDLGVGKKILHQLAAQQKEYTLPVQSAVLPLLLDREVHQRPDLCVAAATGSGKTFAYVLPILNSLRKRKQIRLRAVIVVPTRALVKQVVQALESCSAGLDVRIGTAEGSRTLAEEQGQLVEETMVYDPEEYKRQREAPIDWDTFSLNDLIDQANTKELTTNVGHVQVFLSKVDVLVCTPGRLVEHLQSTKGFNLNDVQWFVADEADRLLNESYHEWLETVLPALKSQKATEQRDKLLKQMYMDVPKRRVTKILLSATMTSDISQLLGLELTDPKLVVVEDAKLQQSNQEADIDMTDVNDKAEFKVPPQLTESAIAFKDSENKPLYLLELLHKHIFVGGLVSQEKGRKRLTNGNTQHDTIATGKDDVSSSSSENDENSIADDTSSSASSESDTGSDVSSIASDDTSSSGSSPDSASTISSKTRQSKQTASRFTKQPDDRAQSRVLVFTRSTESAHRLARLLALLQPPLASLIATFTRSSTTTDGHAKNTKSISRNQSKVLQSFTAGRTRILISTDVAARGLDIPNLEHVINYDVPPSPLIYVHRIGRTARAGQTGNAWTLLEHRQGKWFWETIGGRNSESGETKTIGRGEKLVHKVNIVIDKEKWMAPYENALRKLGEDVRGH</sequence>
<evidence type="ECO:0000313" key="9">
    <source>
        <dbReference type="EMBL" id="KAK5945615.1"/>
    </source>
</evidence>
<comment type="catalytic activity">
    <reaction evidence="5">
        <text>ATP + H2O = ADP + phosphate + H(+)</text>
        <dbReference type="Rhea" id="RHEA:13065"/>
        <dbReference type="ChEBI" id="CHEBI:15377"/>
        <dbReference type="ChEBI" id="CHEBI:15378"/>
        <dbReference type="ChEBI" id="CHEBI:30616"/>
        <dbReference type="ChEBI" id="CHEBI:43474"/>
        <dbReference type="ChEBI" id="CHEBI:456216"/>
        <dbReference type="EC" id="3.6.4.13"/>
    </reaction>
</comment>
<name>A0ABR0RYF1_9EURO</name>
<dbReference type="CDD" id="cd18787">
    <property type="entry name" value="SF2_C_DEAD"/>
    <property type="match status" value="1"/>
</dbReference>
<dbReference type="InterPro" id="IPR001650">
    <property type="entry name" value="Helicase_C-like"/>
</dbReference>
<dbReference type="SMART" id="SM00490">
    <property type="entry name" value="HELICc"/>
    <property type="match status" value="1"/>
</dbReference>
<dbReference type="RefSeq" id="XP_064733705.1">
    <property type="nucleotide sequence ID" value="XM_064871252.1"/>
</dbReference>
<keyword evidence="3 5" id="KW-0067">ATP-binding</keyword>
<comment type="caution">
    <text evidence="9">The sequence shown here is derived from an EMBL/GenBank/DDBJ whole genome shotgun (WGS) entry which is preliminary data.</text>
</comment>
<evidence type="ECO:0000256" key="5">
    <source>
        <dbReference type="RuleBase" id="RU365068"/>
    </source>
</evidence>
<keyword evidence="1 5" id="KW-0547">Nucleotide-binding</keyword>
<dbReference type="SMART" id="SM00487">
    <property type="entry name" value="DEXDc"/>
    <property type="match status" value="1"/>
</dbReference>
<feature type="compositionally biased region" description="Polar residues" evidence="6">
    <location>
        <begin position="630"/>
        <end position="642"/>
    </location>
</feature>
<dbReference type="GO" id="GO:0016787">
    <property type="term" value="F:hydrolase activity"/>
    <property type="evidence" value="ECO:0007669"/>
    <property type="project" value="UniProtKB-KW"/>
</dbReference>
<dbReference type="Gene3D" id="3.40.50.300">
    <property type="entry name" value="P-loop containing nucleotide triphosphate hydrolases"/>
    <property type="match status" value="2"/>
</dbReference>
<dbReference type="InterPro" id="IPR014001">
    <property type="entry name" value="Helicase_ATP-bd"/>
</dbReference>
<reference evidence="9 10" key="1">
    <citation type="journal article" date="2023" name="Res Sq">
        <title>Genomic and morphological characterization of Knufia obscura isolated from the Mars 2020 spacecraft assembly facility.</title>
        <authorList>
            <person name="Chander A.M."/>
            <person name="Teixeira M.M."/>
            <person name="Singh N.K."/>
            <person name="Williams M.P."/>
            <person name="Parker C.W."/>
            <person name="Leo P."/>
            <person name="Stajich J.E."/>
            <person name="Torok T."/>
            <person name="Tighe S."/>
            <person name="Mason C.E."/>
            <person name="Venkateswaran K."/>
        </authorList>
    </citation>
    <scope>NUCLEOTIDE SEQUENCE [LARGE SCALE GENOMIC DNA]</scope>
    <source>
        <strain evidence="9 10">CCFEE 5817</strain>
    </source>
</reference>
<comment type="domain">
    <text evidence="5">The Q motif is unique to and characteristic of the DEAD box family of RNA helicases and controls ATP binding and hydrolysis.</text>
</comment>
<evidence type="ECO:0000259" key="8">
    <source>
        <dbReference type="PROSITE" id="PS51194"/>
    </source>
</evidence>
<evidence type="ECO:0000256" key="1">
    <source>
        <dbReference type="ARBA" id="ARBA00022741"/>
    </source>
</evidence>
<dbReference type="PROSITE" id="PS51194">
    <property type="entry name" value="HELICASE_CTER"/>
    <property type="match status" value="1"/>
</dbReference>
<feature type="compositionally biased region" description="Low complexity" evidence="6">
    <location>
        <begin position="589"/>
        <end position="629"/>
    </location>
</feature>
<comment type="function">
    <text evidence="5">RNA helicase.</text>
</comment>
<dbReference type="Proteomes" id="UP001334248">
    <property type="component" value="Unassembled WGS sequence"/>
</dbReference>
<protein>
    <recommendedName>
        <fullName evidence="5">ATP-dependent RNA helicase</fullName>
        <ecNumber evidence="5">3.6.4.13</ecNumber>
    </recommendedName>
</protein>
<proteinExistence type="inferred from homology"/>
<gene>
    <name evidence="9" type="primary">DBP6</name>
    <name evidence="9" type="ORF">PMZ80_002820</name>
</gene>
<dbReference type="InterPro" id="IPR011545">
    <property type="entry name" value="DEAD/DEAH_box_helicase_dom"/>
</dbReference>
<accession>A0ABR0RYF1</accession>
<dbReference type="PROSITE" id="PS51192">
    <property type="entry name" value="HELICASE_ATP_BIND_1"/>
    <property type="match status" value="1"/>
</dbReference>
<dbReference type="SUPFAM" id="SSF52540">
    <property type="entry name" value="P-loop containing nucleoside triphosphate hydrolases"/>
    <property type="match status" value="1"/>
</dbReference>
<evidence type="ECO:0000256" key="6">
    <source>
        <dbReference type="SAM" id="MobiDB-lite"/>
    </source>
</evidence>
<organism evidence="9 10">
    <name type="scientific">Knufia obscura</name>
    <dbReference type="NCBI Taxonomy" id="1635080"/>
    <lineage>
        <taxon>Eukaryota</taxon>
        <taxon>Fungi</taxon>
        <taxon>Dikarya</taxon>
        <taxon>Ascomycota</taxon>
        <taxon>Pezizomycotina</taxon>
        <taxon>Eurotiomycetes</taxon>
        <taxon>Chaetothyriomycetidae</taxon>
        <taxon>Chaetothyriales</taxon>
        <taxon>Trichomeriaceae</taxon>
        <taxon>Knufia</taxon>
    </lineage>
</organism>
<feature type="compositionally biased region" description="Basic and acidic residues" evidence="6">
    <location>
        <begin position="42"/>
        <end position="83"/>
    </location>
</feature>
<dbReference type="EC" id="3.6.4.13" evidence="5"/>
<feature type="domain" description="Helicase C-terminal" evidence="8">
    <location>
        <begin position="633"/>
        <end position="816"/>
    </location>
</feature>
<dbReference type="GO" id="GO:0003724">
    <property type="term" value="F:RNA helicase activity"/>
    <property type="evidence" value="ECO:0007669"/>
    <property type="project" value="UniProtKB-EC"/>
</dbReference>
<keyword evidence="2 5" id="KW-0378">Hydrolase</keyword>